<reference evidence="10" key="1">
    <citation type="submission" date="2017-09" db="EMBL/GenBank/DDBJ databases">
        <title>Depth-based differentiation of microbial function through sediment-hosted aquifers and enrichment of novel symbionts in the deep terrestrial subsurface.</title>
        <authorList>
            <person name="Probst A.J."/>
            <person name="Ladd B."/>
            <person name="Jarett J.K."/>
            <person name="Geller-Mcgrath D.E."/>
            <person name="Sieber C.M.K."/>
            <person name="Emerson J.B."/>
            <person name="Anantharaman K."/>
            <person name="Thomas B.C."/>
            <person name="Malmstrom R."/>
            <person name="Stieglmeier M."/>
            <person name="Klingl A."/>
            <person name="Woyke T."/>
            <person name="Ryan C.M."/>
            <person name="Banfield J.F."/>
        </authorList>
    </citation>
    <scope>NUCLEOTIDE SEQUENCE [LARGE SCALE GENOMIC DNA]</scope>
</reference>
<evidence type="ECO:0000313" key="10">
    <source>
        <dbReference type="Proteomes" id="UP000230405"/>
    </source>
</evidence>
<comment type="similarity">
    <text evidence="2">Belongs to the DedA family.</text>
</comment>
<comment type="caution">
    <text evidence="9">The sequence shown here is derived from an EMBL/GenBank/DDBJ whole genome shotgun (WGS) entry which is preliminary data.</text>
</comment>
<feature type="transmembrane region" description="Helical" evidence="7">
    <location>
        <begin position="361"/>
        <end position="382"/>
    </location>
</feature>
<dbReference type="CDD" id="cd03392">
    <property type="entry name" value="PAP2_like_2"/>
    <property type="match status" value="1"/>
</dbReference>
<gene>
    <name evidence="9" type="ORF">COX77_02620</name>
</gene>
<evidence type="ECO:0000256" key="7">
    <source>
        <dbReference type="SAM" id="Phobius"/>
    </source>
</evidence>
<accession>A0A2M7VET7</accession>
<name>A0A2M7VET7_9BACT</name>
<dbReference type="GO" id="GO:0005886">
    <property type="term" value="C:plasma membrane"/>
    <property type="evidence" value="ECO:0007669"/>
    <property type="project" value="UniProtKB-SubCell"/>
</dbReference>
<organism evidence="9 10">
    <name type="scientific">Candidatus Komeilibacteria bacterium CG_4_10_14_0_2_um_filter_37_10</name>
    <dbReference type="NCBI Taxonomy" id="1974470"/>
    <lineage>
        <taxon>Bacteria</taxon>
        <taxon>Candidatus Komeiliibacteriota</taxon>
    </lineage>
</organism>
<dbReference type="InterPro" id="IPR000326">
    <property type="entry name" value="PAP2/HPO"/>
</dbReference>
<feature type="transmembrane region" description="Helical" evidence="7">
    <location>
        <begin position="388"/>
        <end position="409"/>
    </location>
</feature>
<evidence type="ECO:0000256" key="3">
    <source>
        <dbReference type="ARBA" id="ARBA00022475"/>
    </source>
</evidence>
<evidence type="ECO:0000256" key="4">
    <source>
        <dbReference type="ARBA" id="ARBA00022692"/>
    </source>
</evidence>
<dbReference type="InterPro" id="IPR032818">
    <property type="entry name" value="DedA-like"/>
</dbReference>
<dbReference type="PANTHER" id="PTHR30353:SF15">
    <property type="entry name" value="INNER MEMBRANE PROTEIN YABI"/>
    <property type="match status" value="1"/>
</dbReference>
<dbReference type="Proteomes" id="UP000230405">
    <property type="component" value="Unassembled WGS sequence"/>
</dbReference>
<keyword evidence="5 7" id="KW-1133">Transmembrane helix</keyword>
<comment type="subcellular location">
    <subcellularLocation>
        <location evidence="1">Cell membrane</location>
        <topology evidence="1">Multi-pass membrane protein</topology>
    </subcellularLocation>
</comment>
<keyword evidence="3" id="KW-1003">Cell membrane</keyword>
<feature type="transmembrane region" description="Helical" evidence="7">
    <location>
        <begin position="259"/>
        <end position="282"/>
    </location>
</feature>
<dbReference type="AlphaFoldDB" id="A0A2M7VET7"/>
<dbReference type="PANTHER" id="PTHR30353">
    <property type="entry name" value="INNER MEMBRANE PROTEIN DEDA-RELATED"/>
    <property type="match status" value="1"/>
</dbReference>
<sequence>MSLINEIINLPAPLLSHWGYLVILFAALLETAPLFGLLIPGQLIVILGGLLVKLKILEIGDVIFISAFGAIAGDYFGYLIGKKYGYAFITKFGKYFFLKEERFKKIQPLVNQNLGQALIIGRFNSLTRAFAPFVAGASKIPLIKFLIYNIVGGLSWSIVFVMIGYLFGASYEVLAPHLGRYIFLATLISAVLIYLYKYINRKKSIFYRYHLYALLTSIGSLYLFAKLIEDVIDQELVTHWDVWINQNVIHLWQPTLNKIMIFITNISSPTVMIILAAGLLLSLLYRKRIYYSLLLLFGMAGGLVLEILTKLIVQRARPINGLLTISSYSFPSGHATMALLFFSLVIYIFHNDFNNKIIKNLFIGVNVLLILLIGFSRIYLNVHWLSDVLAGLALGLFWLTVLILIFRVLMSLANTTLETIKHLLKKANHLPS</sequence>
<evidence type="ECO:0000256" key="6">
    <source>
        <dbReference type="ARBA" id="ARBA00023136"/>
    </source>
</evidence>
<dbReference type="Gene3D" id="1.20.144.10">
    <property type="entry name" value="Phosphatidic acid phosphatase type 2/haloperoxidase"/>
    <property type="match status" value="2"/>
</dbReference>
<dbReference type="Pfam" id="PF09335">
    <property type="entry name" value="VTT_dom"/>
    <property type="match status" value="1"/>
</dbReference>
<dbReference type="InterPro" id="IPR036938">
    <property type="entry name" value="PAP2/HPO_sf"/>
</dbReference>
<dbReference type="InterPro" id="IPR032816">
    <property type="entry name" value="VTT_dom"/>
</dbReference>
<dbReference type="Pfam" id="PF01569">
    <property type="entry name" value="PAP2"/>
    <property type="match status" value="1"/>
</dbReference>
<feature type="transmembrane region" description="Helical" evidence="7">
    <location>
        <begin position="289"/>
        <end position="308"/>
    </location>
</feature>
<feature type="transmembrane region" description="Helical" evidence="7">
    <location>
        <begin position="328"/>
        <end position="349"/>
    </location>
</feature>
<dbReference type="SMART" id="SM00014">
    <property type="entry name" value="acidPPc"/>
    <property type="match status" value="1"/>
</dbReference>
<evidence type="ECO:0000313" key="9">
    <source>
        <dbReference type="EMBL" id="PIZ99065.1"/>
    </source>
</evidence>
<evidence type="ECO:0000256" key="1">
    <source>
        <dbReference type="ARBA" id="ARBA00004651"/>
    </source>
</evidence>
<feature type="transmembrane region" description="Helical" evidence="7">
    <location>
        <begin position="62"/>
        <end position="81"/>
    </location>
</feature>
<proteinExistence type="inferred from homology"/>
<keyword evidence="6 7" id="KW-0472">Membrane</keyword>
<feature type="transmembrane region" description="Helical" evidence="7">
    <location>
        <begin position="179"/>
        <end position="199"/>
    </location>
</feature>
<dbReference type="EMBL" id="PFPO01000049">
    <property type="protein sequence ID" value="PIZ99065.1"/>
    <property type="molecule type" value="Genomic_DNA"/>
</dbReference>
<keyword evidence="4 7" id="KW-0812">Transmembrane</keyword>
<dbReference type="SUPFAM" id="SSF48317">
    <property type="entry name" value="Acid phosphatase/Vanadium-dependent haloperoxidase"/>
    <property type="match status" value="1"/>
</dbReference>
<protein>
    <recommendedName>
        <fullName evidence="8">Phosphatidic acid phosphatase type 2/haloperoxidase domain-containing protein</fullName>
    </recommendedName>
</protein>
<evidence type="ECO:0000256" key="5">
    <source>
        <dbReference type="ARBA" id="ARBA00022989"/>
    </source>
</evidence>
<feature type="transmembrane region" description="Helical" evidence="7">
    <location>
        <begin position="145"/>
        <end position="167"/>
    </location>
</feature>
<feature type="domain" description="Phosphatidic acid phosphatase type 2/haloperoxidase" evidence="8">
    <location>
        <begin position="292"/>
        <end position="403"/>
    </location>
</feature>
<evidence type="ECO:0000259" key="8">
    <source>
        <dbReference type="SMART" id="SM00014"/>
    </source>
</evidence>
<evidence type="ECO:0000256" key="2">
    <source>
        <dbReference type="ARBA" id="ARBA00010792"/>
    </source>
</evidence>
<feature type="transmembrane region" description="Helical" evidence="7">
    <location>
        <begin position="211"/>
        <end position="228"/>
    </location>
</feature>